<dbReference type="SUPFAM" id="SSF56925">
    <property type="entry name" value="OMPA-like"/>
    <property type="match status" value="1"/>
</dbReference>
<evidence type="ECO:0000256" key="2">
    <source>
        <dbReference type="SAM" id="SignalP"/>
    </source>
</evidence>
<name>A0A941HWR6_9CAUL</name>
<dbReference type="InterPro" id="IPR011250">
    <property type="entry name" value="OMP/PagP_B-barrel"/>
</dbReference>
<comment type="caution">
    <text evidence="4">The sequence shown here is derived from an EMBL/GenBank/DDBJ whole genome shotgun (WGS) entry which is preliminary data.</text>
</comment>
<accession>A0A941HWR6</accession>
<keyword evidence="1 2" id="KW-0732">Signal</keyword>
<dbReference type="Proteomes" id="UP000622580">
    <property type="component" value="Unassembled WGS sequence"/>
</dbReference>
<feature type="signal peptide" evidence="2">
    <location>
        <begin position="1"/>
        <end position="21"/>
    </location>
</feature>
<evidence type="ECO:0000313" key="5">
    <source>
        <dbReference type="Proteomes" id="UP000622580"/>
    </source>
</evidence>
<organism evidence="4 5">
    <name type="scientific">Phenylobacterium glaciei</name>
    <dbReference type="NCBI Taxonomy" id="2803784"/>
    <lineage>
        <taxon>Bacteria</taxon>
        <taxon>Pseudomonadati</taxon>
        <taxon>Pseudomonadota</taxon>
        <taxon>Alphaproteobacteria</taxon>
        <taxon>Caulobacterales</taxon>
        <taxon>Caulobacteraceae</taxon>
        <taxon>Phenylobacterium</taxon>
    </lineage>
</organism>
<dbReference type="Gene3D" id="2.40.160.20">
    <property type="match status" value="1"/>
</dbReference>
<feature type="chain" id="PRO_5037382527" evidence="2">
    <location>
        <begin position="22"/>
        <end position="178"/>
    </location>
</feature>
<dbReference type="AlphaFoldDB" id="A0A941HWR6"/>
<keyword evidence="5" id="KW-1185">Reference proteome</keyword>
<dbReference type="InterPro" id="IPR027385">
    <property type="entry name" value="Beta-barrel_OMP"/>
</dbReference>
<dbReference type="EMBL" id="JAGSGD010000001">
    <property type="protein sequence ID" value="MBR7619532.1"/>
    <property type="molecule type" value="Genomic_DNA"/>
</dbReference>
<dbReference type="Pfam" id="PF13505">
    <property type="entry name" value="OMP_b-brl"/>
    <property type="match status" value="1"/>
</dbReference>
<protein>
    <submittedName>
        <fullName evidence="4">Porin family protein</fullName>
    </submittedName>
</protein>
<evidence type="ECO:0000259" key="3">
    <source>
        <dbReference type="Pfam" id="PF13505"/>
    </source>
</evidence>
<sequence length="178" mass="18608">MKSLIALAATTALTLAVPAIASAQALSPTTFYGTLGYANANIDDVNLGAVQGRLGARFGQYVGVEGELAAGVKEDSVNVAGTSVDVKLQHQAAIYGVGYLPLSPQADLFARVGYGNSKIKASAAGTSAADDGDSWNYGVGGQYFLDDKNGVRVDYTRHDFKDSSENADVWAVGYTRKF</sequence>
<evidence type="ECO:0000313" key="4">
    <source>
        <dbReference type="EMBL" id="MBR7619532.1"/>
    </source>
</evidence>
<evidence type="ECO:0000256" key="1">
    <source>
        <dbReference type="ARBA" id="ARBA00022729"/>
    </source>
</evidence>
<gene>
    <name evidence="4" type="ORF">JKL49_09050</name>
</gene>
<proteinExistence type="predicted"/>
<reference evidence="4" key="1">
    <citation type="submission" date="2021-04" db="EMBL/GenBank/DDBJ databases">
        <title>Draft genome assembly of strain Phenylobacterium sp. 20VBR1 using MiniION and Illumina platforms.</title>
        <authorList>
            <person name="Thomas F.A."/>
            <person name="Krishnan K.P."/>
            <person name="Sinha R.K."/>
        </authorList>
    </citation>
    <scope>NUCLEOTIDE SEQUENCE</scope>
    <source>
        <strain evidence="4">20VBR1</strain>
    </source>
</reference>
<dbReference type="RefSeq" id="WP_215339880.1">
    <property type="nucleotide sequence ID" value="NZ_JAGSGD010000001.1"/>
</dbReference>
<feature type="domain" description="Outer membrane protein beta-barrel" evidence="3">
    <location>
        <begin position="12"/>
        <end position="178"/>
    </location>
</feature>